<evidence type="ECO:0000313" key="2">
    <source>
        <dbReference type="Proteomes" id="UP000218811"/>
    </source>
</evidence>
<dbReference type="AlphaFoldDB" id="A0A2H3JBY5"/>
<dbReference type="OrthoDB" id="63112at2759"/>
<reference evidence="1 2" key="1">
    <citation type="journal article" date="2012" name="Science">
        <title>The Paleozoic origin of enzymatic lignin decomposition reconstructed from 31 fungal genomes.</title>
        <authorList>
            <person name="Floudas D."/>
            <person name="Binder M."/>
            <person name="Riley R."/>
            <person name="Barry K."/>
            <person name="Blanchette R.A."/>
            <person name="Henrissat B."/>
            <person name="Martinez A.T."/>
            <person name="Otillar R."/>
            <person name="Spatafora J.W."/>
            <person name="Yadav J.S."/>
            <person name="Aerts A."/>
            <person name="Benoit I."/>
            <person name="Boyd A."/>
            <person name="Carlson A."/>
            <person name="Copeland A."/>
            <person name="Coutinho P.M."/>
            <person name="de Vries R.P."/>
            <person name="Ferreira P."/>
            <person name="Findley K."/>
            <person name="Foster B."/>
            <person name="Gaskell J."/>
            <person name="Glotzer D."/>
            <person name="Gorecki P."/>
            <person name="Heitman J."/>
            <person name="Hesse C."/>
            <person name="Hori C."/>
            <person name="Igarashi K."/>
            <person name="Jurgens J.A."/>
            <person name="Kallen N."/>
            <person name="Kersten P."/>
            <person name="Kohler A."/>
            <person name="Kuees U."/>
            <person name="Kumar T.K.A."/>
            <person name="Kuo A."/>
            <person name="LaButti K."/>
            <person name="Larrondo L.F."/>
            <person name="Lindquist E."/>
            <person name="Ling A."/>
            <person name="Lombard V."/>
            <person name="Lucas S."/>
            <person name="Lundell T."/>
            <person name="Martin R."/>
            <person name="McLaughlin D.J."/>
            <person name="Morgenstern I."/>
            <person name="Morin E."/>
            <person name="Murat C."/>
            <person name="Nagy L.G."/>
            <person name="Nolan M."/>
            <person name="Ohm R.A."/>
            <person name="Patyshakuliyeva A."/>
            <person name="Rokas A."/>
            <person name="Ruiz-Duenas F.J."/>
            <person name="Sabat G."/>
            <person name="Salamov A."/>
            <person name="Samejima M."/>
            <person name="Schmutz J."/>
            <person name="Slot J.C."/>
            <person name="St John F."/>
            <person name="Stenlid J."/>
            <person name="Sun H."/>
            <person name="Sun S."/>
            <person name="Syed K."/>
            <person name="Tsang A."/>
            <person name="Wiebenga A."/>
            <person name="Young D."/>
            <person name="Pisabarro A."/>
            <person name="Eastwood D.C."/>
            <person name="Martin F."/>
            <person name="Cullen D."/>
            <person name="Grigoriev I.V."/>
            <person name="Hibbett D.S."/>
        </authorList>
    </citation>
    <scope>NUCLEOTIDE SEQUENCE [LARGE SCALE GENOMIC DNA]</scope>
    <source>
        <strain evidence="1 2">MD-104</strain>
    </source>
</reference>
<accession>A0A2H3JBY5</accession>
<dbReference type="STRING" id="742152.A0A2H3JBY5"/>
<gene>
    <name evidence="1" type="ORF">WOLCODRAFT_167432</name>
</gene>
<dbReference type="Proteomes" id="UP000218811">
    <property type="component" value="Unassembled WGS sequence"/>
</dbReference>
<name>A0A2H3JBY5_WOLCO</name>
<organism evidence="1 2">
    <name type="scientific">Wolfiporia cocos (strain MD-104)</name>
    <name type="common">Brown rot fungus</name>
    <dbReference type="NCBI Taxonomy" id="742152"/>
    <lineage>
        <taxon>Eukaryota</taxon>
        <taxon>Fungi</taxon>
        <taxon>Dikarya</taxon>
        <taxon>Basidiomycota</taxon>
        <taxon>Agaricomycotina</taxon>
        <taxon>Agaricomycetes</taxon>
        <taxon>Polyporales</taxon>
        <taxon>Phaeolaceae</taxon>
        <taxon>Wolfiporia</taxon>
    </lineage>
</organism>
<protein>
    <submittedName>
        <fullName evidence="1">Uncharacterized protein</fullName>
    </submittedName>
</protein>
<dbReference type="EMBL" id="KB467920">
    <property type="protein sequence ID" value="PCH37323.1"/>
    <property type="molecule type" value="Genomic_DNA"/>
</dbReference>
<keyword evidence="2" id="KW-1185">Reference proteome</keyword>
<sequence length="186" mass="20226">MRGRGWMVAAIPDINAALVALWTTYYSWARTPTRFIEYVGPLVCRLNGRSVAALAPLDVVPLNTKQHAALSGWDTLRGPWRVLYALQSALLAIYLPMSSLCARAPHDANGQADREEDVSALFQPRSSDATDPYVAVYAPPTLASVADAVHVRWTGLLHTPFVTDVATALMFIPLPSNPCPLIAARC</sequence>
<proteinExistence type="predicted"/>
<evidence type="ECO:0000313" key="1">
    <source>
        <dbReference type="EMBL" id="PCH37323.1"/>
    </source>
</evidence>